<protein>
    <submittedName>
        <fullName evidence="3">Uncharacterized protein</fullName>
    </submittedName>
</protein>
<reference evidence="3 4" key="1">
    <citation type="journal article" date="2018" name="Front. Plant Sci.">
        <title>Red Clover (Trifolium pratense) and Zigzag Clover (T. medium) - A Picture of Genomic Similarities and Differences.</title>
        <authorList>
            <person name="Dluhosova J."/>
            <person name="Istvanek J."/>
            <person name="Nedelnik J."/>
            <person name="Repkova J."/>
        </authorList>
    </citation>
    <scope>NUCLEOTIDE SEQUENCE [LARGE SCALE GENOMIC DNA]</scope>
    <source>
        <strain evidence="4">cv. 10/8</strain>
        <tissue evidence="3">Leaf</tissue>
    </source>
</reference>
<organism evidence="3 4">
    <name type="scientific">Trifolium medium</name>
    <dbReference type="NCBI Taxonomy" id="97028"/>
    <lineage>
        <taxon>Eukaryota</taxon>
        <taxon>Viridiplantae</taxon>
        <taxon>Streptophyta</taxon>
        <taxon>Embryophyta</taxon>
        <taxon>Tracheophyta</taxon>
        <taxon>Spermatophyta</taxon>
        <taxon>Magnoliopsida</taxon>
        <taxon>eudicotyledons</taxon>
        <taxon>Gunneridae</taxon>
        <taxon>Pentapetalae</taxon>
        <taxon>rosids</taxon>
        <taxon>fabids</taxon>
        <taxon>Fabales</taxon>
        <taxon>Fabaceae</taxon>
        <taxon>Papilionoideae</taxon>
        <taxon>50 kb inversion clade</taxon>
        <taxon>NPAAA clade</taxon>
        <taxon>Hologalegina</taxon>
        <taxon>IRL clade</taxon>
        <taxon>Trifolieae</taxon>
        <taxon>Trifolium</taxon>
    </lineage>
</organism>
<feature type="region of interest" description="Disordered" evidence="1">
    <location>
        <begin position="1"/>
        <end position="29"/>
    </location>
</feature>
<accession>A0A392UDE2</accession>
<comment type="caution">
    <text evidence="3">The sequence shown here is derived from an EMBL/GenBank/DDBJ whole genome shotgun (WGS) entry which is preliminary data.</text>
</comment>
<feature type="compositionally biased region" description="Basic and acidic residues" evidence="1">
    <location>
        <begin position="1"/>
        <end position="25"/>
    </location>
</feature>
<feature type="non-terminal residue" evidence="3">
    <location>
        <position position="65"/>
    </location>
</feature>
<evidence type="ECO:0000256" key="1">
    <source>
        <dbReference type="SAM" id="MobiDB-lite"/>
    </source>
</evidence>
<name>A0A392UDE2_9FABA</name>
<keyword evidence="2" id="KW-0812">Transmembrane</keyword>
<dbReference type="Proteomes" id="UP000265520">
    <property type="component" value="Unassembled WGS sequence"/>
</dbReference>
<proteinExistence type="predicted"/>
<keyword evidence="4" id="KW-1185">Reference proteome</keyword>
<keyword evidence="2" id="KW-0472">Membrane</keyword>
<evidence type="ECO:0000313" key="3">
    <source>
        <dbReference type="EMBL" id="MCI71549.1"/>
    </source>
</evidence>
<evidence type="ECO:0000313" key="4">
    <source>
        <dbReference type="Proteomes" id="UP000265520"/>
    </source>
</evidence>
<feature type="transmembrane region" description="Helical" evidence="2">
    <location>
        <begin position="39"/>
        <end position="57"/>
    </location>
</feature>
<evidence type="ECO:0000256" key="2">
    <source>
        <dbReference type="SAM" id="Phobius"/>
    </source>
</evidence>
<keyword evidence="2" id="KW-1133">Transmembrane helix</keyword>
<dbReference type="EMBL" id="LXQA010798449">
    <property type="protein sequence ID" value="MCI71549.1"/>
    <property type="molecule type" value="Genomic_DNA"/>
</dbReference>
<dbReference type="AlphaFoldDB" id="A0A392UDE2"/>
<sequence length="65" mass="7369">MHKHEIERGRYTRERYSRRDRERAIDGGPTICSGGGGNISLPSSSFFCFFLFVVVLFEGDGYSFG</sequence>